<gene>
    <name evidence="9" type="ORF">KSP40_PGU004986</name>
</gene>
<keyword evidence="10" id="KW-1185">Reference proteome</keyword>
<dbReference type="EMBL" id="JBBWWR010000004">
    <property type="protein sequence ID" value="KAK8967764.1"/>
    <property type="molecule type" value="Genomic_DNA"/>
</dbReference>
<evidence type="ECO:0000256" key="8">
    <source>
        <dbReference type="SAM" id="MobiDB-lite"/>
    </source>
</evidence>
<evidence type="ECO:0000256" key="2">
    <source>
        <dbReference type="ARBA" id="ARBA00006653"/>
    </source>
</evidence>
<sequence>MSTPTRPPADSPAVTASGLRDAESLFRSKPIPEIRVVEAATRREIEQKKEELRQLVGKSYRSLIDSADSIILMKTSCDSIFSNLTRIDAALRSLSVSSINPSESPLIAPDPTRSKMYGIACRVRYLVDAPEQIWGFLDESMLFDATGRYLRAKEVHGLISTAVDSDVLSRFPLLQHQWQIVESFKAQISLLSRDRLMDRGLTVTAYADALAAAATIDHLNPKQVLDIFLESRRSWISQKLANIASDDGTNSSTAILCDVSRIIRATLGQVGQLLRHALNEMPLFYKTVLGSLPGTQLFGGIPNPEQEVKLWKSHREKLESVMVLLEPDFISQACSSWLHNCCCEIFADSPSGKGVIRVISTGEGLMAAEKMVRESLDGAEGLEQSLEEWLRSVFGSNIKSSWKQICGLILKDGKDILEDKMEQAFLLRMREIVQAGFENLRKEVSVTSSLEAIVSIPSSAIDFLEYLKKSSMGGGVWFSELNQRRTGFAQILKSAVDDNDFRSCLNAYFGPEVNRIRDLIDKRLCIILEDLLCFVESHNATLRLKELVPHFQDQCYKAMSALLGEIQEELDSLSVSLVNNRVDEGSQPLPTIVERSLFLGRLLYALRNHSSHIPLILGSPRQWVKETMGAANASLALPLSKPSKESINSPIFFISRRPTFDSPLSPGRHSLETPRRQALSDAVALFIVDNSTNLKYEELSKKLLELCIKAYRLWITWVSDELSIILSKNLNHDDAFSMTIPLRAWLVASRKQQEGTEGPLEMQISLPSMASQYIISFLFQACQEIHKVGGHVLDKIILQNFANEMLKKASSLSYLCIWKERDEQGGPSSSTKGLKKNLLDRRGSSIIRSRGSGSTVSPPLSSSPSSSPPPATPSSSATESVLGLIRRFSQRLDPIDWATYEPYLWENEKQLYKRCSVLFGFFIQLNRLYMDTVQKLPTKSNAESNILRCSVVPRFKYLPIRYFQASCLIFQDFQGVPRLKKILEMRFGPLKNLVSSTIFSRTKWQFIMCLAFFLEDWNIDYIYSSSFNGDTLEGHKLLSDDKTLDDS</sequence>
<feature type="region of interest" description="Disordered" evidence="8">
    <location>
        <begin position="847"/>
        <end position="877"/>
    </location>
</feature>
<evidence type="ECO:0000313" key="9">
    <source>
        <dbReference type="EMBL" id="KAK8967764.1"/>
    </source>
</evidence>
<organism evidence="9 10">
    <name type="scientific">Platanthera guangdongensis</name>
    <dbReference type="NCBI Taxonomy" id="2320717"/>
    <lineage>
        <taxon>Eukaryota</taxon>
        <taxon>Viridiplantae</taxon>
        <taxon>Streptophyta</taxon>
        <taxon>Embryophyta</taxon>
        <taxon>Tracheophyta</taxon>
        <taxon>Spermatophyta</taxon>
        <taxon>Magnoliopsida</taxon>
        <taxon>Liliopsida</taxon>
        <taxon>Asparagales</taxon>
        <taxon>Orchidaceae</taxon>
        <taxon>Orchidoideae</taxon>
        <taxon>Orchideae</taxon>
        <taxon>Orchidinae</taxon>
        <taxon>Platanthera</taxon>
    </lineage>
</organism>
<evidence type="ECO:0000256" key="3">
    <source>
        <dbReference type="ARBA" id="ARBA00020978"/>
    </source>
</evidence>
<keyword evidence="7" id="KW-0472">Membrane</keyword>
<proteinExistence type="inferred from homology"/>
<comment type="caution">
    <text evidence="9">The sequence shown here is derived from an EMBL/GenBank/DDBJ whole genome shotgun (WGS) entry which is preliminary data.</text>
</comment>
<comment type="similarity">
    <text evidence="2">Belongs to the COG1 family.</text>
</comment>
<protein>
    <recommendedName>
        <fullName evidence="3">Conserved oligomeric Golgi complex subunit 1</fullName>
    </recommendedName>
</protein>
<evidence type="ECO:0000256" key="7">
    <source>
        <dbReference type="ARBA" id="ARBA00023136"/>
    </source>
</evidence>
<evidence type="ECO:0000313" key="10">
    <source>
        <dbReference type="Proteomes" id="UP001412067"/>
    </source>
</evidence>
<keyword evidence="4" id="KW-0813">Transport</keyword>
<accession>A0ABR2MVP8</accession>
<keyword evidence="5" id="KW-0653">Protein transport</keyword>
<feature type="compositionally biased region" description="Low complexity" evidence="8">
    <location>
        <begin position="847"/>
        <end position="865"/>
    </location>
</feature>
<dbReference type="InterPro" id="IPR033370">
    <property type="entry name" value="COG1"/>
</dbReference>
<evidence type="ECO:0000256" key="6">
    <source>
        <dbReference type="ARBA" id="ARBA00023034"/>
    </source>
</evidence>
<dbReference type="Proteomes" id="UP001412067">
    <property type="component" value="Unassembled WGS sequence"/>
</dbReference>
<evidence type="ECO:0000256" key="1">
    <source>
        <dbReference type="ARBA" id="ARBA00004395"/>
    </source>
</evidence>
<reference evidence="9 10" key="1">
    <citation type="journal article" date="2022" name="Nat. Plants">
        <title>Genomes of leafy and leafless Platanthera orchids illuminate the evolution of mycoheterotrophy.</title>
        <authorList>
            <person name="Li M.H."/>
            <person name="Liu K.W."/>
            <person name="Li Z."/>
            <person name="Lu H.C."/>
            <person name="Ye Q.L."/>
            <person name="Zhang D."/>
            <person name="Wang J.Y."/>
            <person name="Li Y.F."/>
            <person name="Zhong Z.M."/>
            <person name="Liu X."/>
            <person name="Yu X."/>
            <person name="Liu D.K."/>
            <person name="Tu X.D."/>
            <person name="Liu B."/>
            <person name="Hao Y."/>
            <person name="Liao X.Y."/>
            <person name="Jiang Y.T."/>
            <person name="Sun W.H."/>
            <person name="Chen J."/>
            <person name="Chen Y.Q."/>
            <person name="Ai Y."/>
            <person name="Zhai J.W."/>
            <person name="Wu S.S."/>
            <person name="Zhou Z."/>
            <person name="Hsiao Y.Y."/>
            <person name="Wu W.L."/>
            <person name="Chen Y.Y."/>
            <person name="Lin Y.F."/>
            <person name="Hsu J.L."/>
            <person name="Li C.Y."/>
            <person name="Wang Z.W."/>
            <person name="Zhao X."/>
            <person name="Zhong W.Y."/>
            <person name="Ma X.K."/>
            <person name="Ma L."/>
            <person name="Huang J."/>
            <person name="Chen G.Z."/>
            <person name="Huang M.Z."/>
            <person name="Huang L."/>
            <person name="Peng D.H."/>
            <person name="Luo Y.B."/>
            <person name="Zou S.Q."/>
            <person name="Chen S.P."/>
            <person name="Lan S."/>
            <person name="Tsai W.C."/>
            <person name="Van de Peer Y."/>
            <person name="Liu Z.J."/>
        </authorList>
    </citation>
    <scope>NUCLEOTIDE SEQUENCE [LARGE SCALE GENOMIC DNA]</scope>
    <source>
        <strain evidence="9">Lor288</strain>
    </source>
</reference>
<comment type="subcellular location">
    <subcellularLocation>
        <location evidence="1">Golgi apparatus membrane</location>
        <topology evidence="1">Peripheral membrane protein</topology>
    </subcellularLocation>
</comment>
<dbReference type="Pfam" id="PF08700">
    <property type="entry name" value="VPS51_Exo84_N"/>
    <property type="match status" value="1"/>
</dbReference>
<keyword evidence="6" id="KW-0333">Golgi apparatus</keyword>
<name>A0ABR2MVP8_9ASPA</name>
<evidence type="ECO:0000256" key="4">
    <source>
        <dbReference type="ARBA" id="ARBA00022448"/>
    </source>
</evidence>
<dbReference type="PANTHER" id="PTHR31658">
    <property type="entry name" value="CONSERVED OLIGOMERIC GOLGI COMPLEX SUBUNIT 1"/>
    <property type="match status" value="1"/>
</dbReference>
<evidence type="ECO:0000256" key="5">
    <source>
        <dbReference type="ARBA" id="ARBA00022927"/>
    </source>
</evidence>
<dbReference type="PANTHER" id="PTHR31658:SF0">
    <property type="entry name" value="CONSERVED OLIGOMERIC GOLGI COMPLEX SUBUNIT 1"/>
    <property type="match status" value="1"/>
</dbReference>